<dbReference type="InterPro" id="IPR056884">
    <property type="entry name" value="NPHP3-like_N"/>
</dbReference>
<feature type="compositionally biased region" description="Acidic residues" evidence="2">
    <location>
        <begin position="872"/>
        <end position="884"/>
    </location>
</feature>
<dbReference type="Pfam" id="PF24883">
    <property type="entry name" value="NPHP3_N"/>
    <property type="match status" value="1"/>
</dbReference>
<sequence length="1252" mass="141062">MDSNIICHVHDQLRDIENRFGISLGCNAFEELQRSTGLVDAQLGQIPCGTEAWDETAVPLLCALNHSDRSLRQSRISTALEGTFSWVFQEQTDDAINAQSSLRRWLTSDQSLFWVTGKSCSGKSTLMKFVSEHQDTRTLLQKWAGHRELLIVNHYFDAMGLPIQRSFEGLLRSLVFGILSAKPSLLKISPSSLVSASSALPATFKFGHIFSSITKNAVPVNMCFFIDELDEYEGDHAKLCQLIEDVAALSYVKIIVSSRPRGTFEDSFGSSTETTLSLEEANRGDINRYIKFHLEGSPLQKNKDCSKYKDLDLESLSAQAQGDFLWAVLVTRFLLDDPSPLVDAYNGAENAEDIPHNLSGLVKTVAQSSNLQCYGKAAEYLTVAREAKRCLAAEILFFHNLDFANDMYAFMTPTDLLSPHDEETKELHHQIRRDIMQTCRGLLEVVDGQVVFVHRAVLELIHSEEFCNFLLTKVRKGFDSDLSVFKASVSWFKRKQEHDPMKDIEDLVGSLRKCLEYARRCDQKENTVATTWALLDNVEESLLSMTARNQFNISDVSMARGIYRHLVIESGIQRYIANKLWVDPGYYSSPSDAGFVFRIFLGSCEKNLNNLEVSERSREYLSSYFLPDYPELGRQILMLIPGSDSRTIGFTTITSVTRDGNTESISGRNSTVATSIELPEGIEVESRKEGAVCNGARAEVDAIIDEVGSIQSIDEDIQSHNSSIARTPGIIAAERQIGDLLSRHPDLRFIIDVSSELMPKERLERNIRRSLKHLYLKLREQTEKHIEIQVLTTRMLKGRGSRTRISRRTVDGELASPSPRNSNEEDEEIRPSFRKDRAYLNNWILKTELSARPDEKPQQPADAADDTKLTESDDDMCEERESDSEEFQAVQVAEEFLMKGPPFQAFLAHLGLSLLPDTLRQAMQLAAWDTIELIDTPAEVSISDQIKTSVEKLTGSPWDWWPLKPPEVPLRRGYVRMNWACHCGKPFWVHITSSQAQIIERMVKNPTTFAEDHCKATHARRNTFQRVTAWFKWNSGTLLPVSTPVSQDSQQPSGVGGNNRIQQGVATTEQNNIPPVTIDDLRILFGVPMGLKTLHVIPIPVNQPDSNVFPQLKAEYRRMRGRWRAWFSFWQLSHCNFVKFESIARNIVVACGQDLPKASDLDYDYTPKPPQASIPPVHPHIFEVAFNSCTGATTNLAPPGYCPSRLENENRNRDDSDMNKIRPRGLMAKALDFGLQQLIPLEIPGSTPGVVD</sequence>
<organism evidence="4 5">
    <name type="scientific">Fusarium oxysporum f. sp. cubense (strain race 4)</name>
    <name type="common">Panama disease fungus</name>
    <dbReference type="NCBI Taxonomy" id="2502994"/>
    <lineage>
        <taxon>Eukaryota</taxon>
        <taxon>Fungi</taxon>
        <taxon>Dikarya</taxon>
        <taxon>Ascomycota</taxon>
        <taxon>Pezizomycotina</taxon>
        <taxon>Sordariomycetes</taxon>
        <taxon>Hypocreomycetidae</taxon>
        <taxon>Hypocreales</taxon>
        <taxon>Nectriaceae</taxon>
        <taxon>Fusarium</taxon>
        <taxon>Fusarium oxysporum species complex</taxon>
    </lineage>
</organism>
<keyword evidence="1" id="KW-0677">Repeat</keyword>
<evidence type="ECO:0000313" key="5">
    <source>
        <dbReference type="Proteomes" id="UP000016929"/>
    </source>
</evidence>
<evidence type="ECO:0000256" key="1">
    <source>
        <dbReference type="ARBA" id="ARBA00022737"/>
    </source>
</evidence>
<dbReference type="PANTHER" id="PTHR10039">
    <property type="entry name" value="AMELOGENIN"/>
    <property type="match status" value="1"/>
</dbReference>
<feature type="region of interest" description="Disordered" evidence="2">
    <location>
        <begin position="801"/>
        <end position="831"/>
    </location>
</feature>
<dbReference type="AlphaFoldDB" id="N1RS00"/>
<dbReference type="STRING" id="1229665.N1RS00"/>
<feature type="compositionally biased region" description="Basic and acidic residues" evidence="2">
    <location>
        <begin position="1206"/>
        <end position="1220"/>
    </location>
</feature>
<dbReference type="PANTHER" id="PTHR10039:SF5">
    <property type="entry name" value="NACHT DOMAIN-CONTAINING PROTEIN"/>
    <property type="match status" value="1"/>
</dbReference>
<reference evidence="5" key="1">
    <citation type="submission" date="2012-09" db="EMBL/GenBank/DDBJ databases">
        <title>Genome sequencing and comparative transcriptomics of race 1 and race 4 of banana pathogen: Fusarium oxysporum f. sp. cubense.</title>
        <authorList>
            <person name="Fang X."/>
            <person name="Huang J."/>
        </authorList>
    </citation>
    <scope>NUCLEOTIDE SEQUENCE [LARGE SCALE GENOMIC DNA]</scope>
    <source>
        <strain evidence="5">race 4</strain>
    </source>
</reference>
<dbReference type="EMBL" id="KB726990">
    <property type="protein sequence ID" value="EMT65035.1"/>
    <property type="molecule type" value="Genomic_DNA"/>
</dbReference>
<dbReference type="OrthoDB" id="443402at2759"/>
<keyword evidence="5" id="KW-1185">Reference proteome</keyword>
<dbReference type="HOGENOM" id="CLU_003381_0_0_1"/>
<name>N1RS00_FUSC4</name>
<evidence type="ECO:0000313" key="4">
    <source>
        <dbReference type="EMBL" id="EMT65035.1"/>
    </source>
</evidence>
<feature type="domain" description="Nephrocystin 3-like N-terminal" evidence="3">
    <location>
        <begin position="96"/>
        <end position="259"/>
    </location>
</feature>
<reference evidence="5" key="2">
    <citation type="journal article" date="2014" name="PLoS ONE">
        <title>Genome and Transcriptome Analysis of the Fungal Pathogen Fusarium oxysporum f. sp. cubense Causing Banana Vascular Wilt Disease.</title>
        <authorList>
            <person name="Guo L."/>
            <person name="Han L."/>
            <person name="Yang L."/>
            <person name="Zeng H."/>
            <person name="Fan D."/>
            <person name="Zhu Y."/>
            <person name="Feng Y."/>
            <person name="Wang G."/>
            <person name="Peng C."/>
            <person name="Jiang X."/>
            <person name="Zhou D."/>
            <person name="Ni P."/>
            <person name="Liang C."/>
            <person name="Liu L."/>
            <person name="Wang J."/>
            <person name="Mao C."/>
            <person name="Fang X."/>
            <person name="Peng M."/>
            <person name="Huang J."/>
        </authorList>
    </citation>
    <scope>NUCLEOTIDE SEQUENCE [LARGE SCALE GENOMIC DNA]</scope>
    <source>
        <strain evidence="5">race 4</strain>
    </source>
</reference>
<feature type="region of interest" description="Disordered" evidence="2">
    <location>
        <begin position="1200"/>
        <end position="1221"/>
    </location>
</feature>
<dbReference type="InterPro" id="IPR027417">
    <property type="entry name" value="P-loop_NTPase"/>
</dbReference>
<accession>N1RS00</accession>
<proteinExistence type="predicted"/>
<evidence type="ECO:0000256" key="2">
    <source>
        <dbReference type="SAM" id="MobiDB-lite"/>
    </source>
</evidence>
<feature type="region of interest" description="Disordered" evidence="2">
    <location>
        <begin position="849"/>
        <end position="884"/>
    </location>
</feature>
<dbReference type="Proteomes" id="UP000016929">
    <property type="component" value="Unassembled WGS sequence"/>
</dbReference>
<protein>
    <recommendedName>
        <fullName evidence="3">Nephrocystin 3-like N-terminal domain-containing protein</fullName>
    </recommendedName>
</protein>
<dbReference type="SUPFAM" id="SSF52540">
    <property type="entry name" value="P-loop containing nucleoside triphosphate hydrolases"/>
    <property type="match status" value="1"/>
</dbReference>
<gene>
    <name evidence="4" type="ORF">FOC4_g10011009</name>
</gene>
<evidence type="ECO:0000259" key="3">
    <source>
        <dbReference type="Pfam" id="PF24883"/>
    </source>
</evidence>